<dbReference type="InterPro" id="IPR001781">
    <property type="entry name" value="Znf_LIM"/>
</dbReference>
<dbReference type="InterPro" id="IPR047247">
    <property type="entry name" value="Ajuba-like_LIM2"/>
</dbReference>
<dbReference type="PANTHER" id="PTHR24219:SF4">
    <property type="entry name" value="LIM DOMAIN-CONTAINING PROTEIN JUB"/>
    <property type="match status" value="1"/>
</dbReference>
<dbReference type="GO" id="GO:0003714">
    <property type="term" value="F:transcription corepressor activity"/>
    <property type="evidence" value="ECO:0007669"/>
    <property type="project" value="TreeGrafter"/>
</dbReference>
<dbReference type="PANTHER" id="PTHR24219">
    <property type="entry name" value="LIM DOMAIN-CONTAINING PROTEIN JUB"/>
    <property type="match status" value="1"/>
</dbReference>
<keyword evidence="3 5" id="KW-0862">Zinc</keyword>
<dbReference type="CDD" id="cd09355">
    <property type="entry name" value="LIM2_Ajuba_like"/>
    <property type="match status" value="1"/>
</dbReference>
<keyword evidence="4 5" id="KW-0440">LIM domain</keyword>
<evidence type="ECO:0000256" key="2">
    <source>
        <dbReference type="ARBA" id="ARBA00022737"/>
    </source>
</evidence>
<dbReference type="GO" id="GO:0001666">
    <property type="term" value="P:response to hypoxia"/>
    <property type="evidence" value="ECO:0007669"/>
    <property type="project" value="TreeGrafter"/>
</dbReference>
<evidence type="ECO:0000259" key="7">
    <source>
        <dbReference type="PROSITE" id="PS50023"/>
    </source>
</evidence>
<evidence type="ECO:0000256" key="3">
    <source>
        <dbReference type="ARBA" id="ARBA00022833"/>
    </source>
</evidence>
<dbReference type="GO" id="GO:0005667">
    <property type="term" value="C:transcription regulator complex"/>
    <property type="evidence" value="ECO:0007669"/>
    <property type="project" value="TreeGrafter"/>
</dbReference>
<evidence type="ECO:0000256" key="1">
    <source>
        <dbReference type="ARBA" id="ARBA00022723"/>
    </source>
</evidence>
<dbReference type="Pfam" id="PF00412">
    <property type="entry name" value="LIM"/>
    <property type="match status" value="3"/>
</dbReference>
<feature type="compositionally biased region" description="Polar residues" evidence="6">
    <location>
        <begin position="191"/>
        <end position="213"/>
    </location>
</feature>
<feature type="domain" description="LIM zinc-binding" evidence="7">
    <location>
        <begin position="569"/>
        <end position="629"/>
    </location>
</feature>
<evidence type="ECO:0000256" key="5">
    <source>
        <dbReference type="PROSITE-ProRule" id="PRU00125"/>
    </source>
</evidence>
<dbReference type="InterPro" id="IPR047248">
    <property type="entry name" value="Ajuba-like_LIM3"/>
</dbReference>
<dbReference type="Gene3D" id="2.10.110.10">
    <property type="entry name" value="Cysteine Rich Protein"/>
    <property type="match status" value="3"/>
</dbReference>
<feature type="compositionally biased region" description="Low complexity" evidence="6">
    <location>
        <begin position="158"/>
        <end position="171"/>
    </location>
</feature>
<dbReference type="GO" id="GO:0007010">
    <property type="term" value="P:cytoskeleton organization"/>
    <property type="evidence" value="ECO:0007669"/>
    <property type="project" value="TreeGrafter"/>
</dbReference>
<feature type="compositionally biased region" description="Low complexity" evidence="6">
    <location>
        <begin position="239"/>
        <end position="251"/>
    </location>
</feature>
<feature type="region of interest" description="Disordered" evidence="6">
    <location>
        <begin position="44"/>
        <end position="420"/>
    </location>
</feature>
<dbReference type="GO" id="GO:0046872">
    <property type="term" value="F:metal ion binding"/>
    <property type="evidence" value="ECO:0007669"/>
    <property type="project" value="UniProtKB-KW"/>
</dbReference>
<dbReference type="SMART" id="SM00132">
    <property type="entry name" value="LIM"/>
    <property type="match status" value="3"/>
</dbReference>
<feature type="compositionally biased region" description="Low complexity" evidence="6">
    <location>
        <begin position="65"/>
        <end position="74"/>
    </location>
</feature>
<dbReference type="CDD" id="cd09352">
    <property type="entry name" value="LIM1_Ajuba_like"/>
    <property type="match status" value="1"/>
</dbReference>
<dbReference type="PROSITE" id="PS00478">
    <property type="entry name" value="LIM_DOMAIN_1"/>
    <property type="match status" value="1"/>
</dbReference>
<organism evidence="8 9">
    <name type="scientific">Branchiostoma lanceolatum</name>
    <name type="common">Common lancelet</name>
    <name type="synonym">Amphioxus lanceolatum</name>
    <dbReference type="NCBI Taxonomy" id="7740"/>
    <lineage>
        <taxon>Eukaryota</taxon>
        <taxon>Metazoa</taxon>
        <taxon>Chordata</taxon>
        <taxon>Cephalochordata</taxon>
        <taxon>Leptocardii</taxon>
        <taxon>Amphioxiformes</taxon>
        <taxon>Branchiostomatidae</taxon>
        <taxon>Branchiostoma</taxon>
    </lineage>
</organism>
<dbReference type="OrthoDB" id="25414at2759"/>
<evidence type="ECO:0000256" key="4">
    <source>
        <dbReference type="ARBA" id="ARBA00023038"/>
    </source>
</evidence>
<keyword evidence="9" id="KW-1185">Reference proteome</keyword>
<dbReference type="FunFam" id="2.10.110.10:FF:000028">
    <property type="entry name" value="LIM domain-containing protein 1"/>
    <property type="match status" value="1"/>
</dbReference>
<name>A0A8K0A6B1_BRALA</name>
<feature type="compositionally biased region" description="Basic and acidic residues" evidence="6">
    <location>
        <begin position="44"/>
        <end position="54"/>
    </location>
</feature>
<evidence type="ECO:0000313" key="8">
    <source>
        <dbReference type="EMBL" id="CAH1269651.1"/>
    </source>
</evidence>
<keyword evidence="2" id="KW-0677">Repeat</keyword>
<dbReference type="EMBL" id="OV696692">
    <property type="protein sequence ID" value="CAH1269651.1"/>
    <property type="molecule type" value="Genomic_DNA"/>
</dbReference>
<dbReference type="GO" id="GO:0005634">
    <property type="term" value="C:nucleus"/>
    <property type="evidence" value="ECO:0007669"/>
    <property type="project" value="TreeGrafter"/>
</dbReference>
<evidence type="ECO:0000256" key="6">
    <source>
        <dbReference type="SAM" id="MobiDB-lite"/>
    </source>
</evidence>
<sequence>MEDFDEDLGRETDKILEEMNLFEEPRGYGIARLGDTSASDLAFEQKRELFDPSLKRQRKRDSRDSPSPSSPYSPEGRGKPYGSFPLQVERVLVMDPDQDYRQTPPPASIPSPGAVPSYASVKSNYSEEGLPDTGQRRGGPPQQQQPPPRQFSSNQGGRASYESSPRSSASFDSHHSSPRSSVSGQSPGVMPQQSARNALQNHSQSPRNVQPNHLQQQQQLQGERNSLPNHSAALHDSRLSSPRSSLTSSSQDSRHSSPRSSFSNPTVEKFPSPRSSLVNPPAERYPSPRTSLSGFEHHSSPRSSGASSDSQHSSPRSSLAYPSPYPVSNSRAGPPTGYDPGPVYKHTGPAGQGLLSTGQPLEPPSPRTSSLNYDKHGRPSLEGRGFATAPRLAVSTTPTGGYDVKHAGQSGGGPAGYSPARPYGTDTVVATSGAGQVQYSTPYGQQQRAVAAGSRAQIAAKPKLRYEVTPPRASGPTSAELKLEAMTRELEGELDDLPQGEYFGECHACGKAVNGAGQACQAMGNLYHTQCFACCSCGRTLRGKAFYNVNGKVYCEEDYLYSGFQQTAEKCVVCGHLIMEMILQAMGKSFHPGCFRCTVCNECLDGVPFTIDADNRIYCVKDYHKKFAPKCARCRLPITPVEDAEVPPNLKEIIVSGKDETIRVVSMDKDYHIECYRCEDCALPFSDEEGRRCYPLEGHLLCHDCHLVRLERMKRRPQVTEL</sequence>
<reference evidence="8" key="1">
    <citation type="submission" date="2022-01" db="EMBL/GenBank/DDBJ databases">
        <authorList>
            <person name="Braso-Vives M."/>
        </authorList>
    </citation>
    <scope>NUCLEOTIDE SEQUENCE</scope>
</reference>
<feature type="compositionally biased region" description="Low complexity" evidence="6">
    <location>
        <begin position="301"/>
        <end position="318"/>
    </location>
</feature>
<proteinExistence type="predicted"/>
<dbReference type="InterPro" id="IPR047172">
    <property type="entry name" value="Ajuba-like"/>
</dbReference>
<evidence type="ECO:0000313" key="9">
    <source>
        <dbReference type="Proteomes" id="UP000838412"/>
    </source>
</evidence>
<dbReference type="AlphaFoldDB" id="A0A8K0A6B1"/>
<feature type="domain" description="LIM zinc-binding" evidence="7">
    <location>
        <begin position="504"/>
        <end position="565"/>
    </location>
</feature>
<dbReference type="GO" id="GO:0035331">
    <property type="term" value="P:negative regulation of hippo signaling"/>
    <property type="evidence" value="ECO:0007669"/>
    <property type="project" value="TreeGrafter"/>
</dbReference>
<dbReference type="GO" id="GO:0005912">
    <property type="term" value="C:adherens junction"/>
    <property type="evidence" value="ECO:0007669"/>
    <property type="project" value="TreeGrafter"/>
</dbReference>
<dbReference type="Proteomes" id="UP000838412">
    <property type="component" value="Chromosome 7"/>
</dbReference>
<dbReference type="CDD" id="cd09438">
    <property type="entry name" value="LIM3_Ajuba_like"/>
    <property type="match status" value="1"/>
</dbReference>
<accession>A0A8K0A6B1</accession>
<dbReference type="InterPro" id="IPR047245">
    <property type="entry name" value="Ajuba-like_LIM1"/>
</dbReference>
<protein>
    <submittedName>
        <fullName evidence="8">LIMD1 protein</fullName>
    </submittedName>
</protein>
<gene>
    <name evidence="8" type="primary">LIMD1</name>
    <name evidence="8" type="ORF">BLAG_LOCUS22230</name>
</gene>
<dbReference type="PROSITE" id="PS50023">
    <property type="entry name" value="LIM_DOMAIN_2"/>
    <property type="match status" value="3"/>
</dbReference>
<dbReference type="GO" id="GO:0000932">
    <property type="term" value="C:P-body"/>
    <property type="evidence" value="ECO:0007669"/>
    <property type="project" value="TreeGrafter"/>
</dbReference>
<dbReference type="SUPFAM" id="SSF57716">
    <property type="entry name" value="Glucocorticoid receptor-like (DNA-binding domain)"/>
    <property type="match status" value="2"/>
</dbReference>
<keyword evidence="1 5" id="KW-0479">Metal-binding</keyword>
<feature type="domain" description="LIM zinc-binding" evidence="7">
    <location>
        <begin position="632"/>
        <end position="712"/>
    </location>
</feature>